<dbReference type="Proteomes" id="UP000002432">
    <property type="component" value="Chromosome"/>
</dbReference>
<organism evidence="1 2">
    <name type="scientific">Koribacter versatilis (strain Ellin345)</name>
    <dbReference type="NCBI Taxonomy" id="204669"/>
    <lineage>
        <taxon>Bacteria</taxon>
        <taxon>Pseudomonadati</taxon>
        <taxon>Acidobacteriota</taxon>
        <taxon>Terriglobia</taxon>
        <taxon>Terriglobales</taxon>
        <taxon>Candidatus Korobacteraceae</taxon>
        <taxon>Candidatus Korobacter</taxon>
    </lineage>
</organism>
<accession>Q1IV93</accession>
<name>Q1IV93_KORVE</name>
<dbReference type="KEGG" id="aba:Acid345_0202"/>
<dbReference type="STRING" id="204669.Acid345_0202"/>
<reference evidence="1 2" key="1">
    <citation type="journal article" date="2009" name="Appl. Environ. Microbiol.">
        <title>Three genomes from the phylum Acidobacteria provide insight into the lifestyles of these microorganisms in soils.</title>
        <authorList>
            <person name="Ward N.L."/>
            <person name="Challacombe J.F."/>
            <person name="Janssen P.H."/>
            <person name="Henrissat B."/>
            <person name="Coutinho P.M."/>
            <person name="Wu M."/>
            <person name="Xie G."/>
            <person name="Haft D.H."/>
            <person name="Sait M."/>
            <person name="Badger J."/>
            <person name="Barabote R.D."/>
            <person name="Bradley B."/>
            <person name="Brettin T.S."/>
            <person name="Brinkac L.M."/>
            <person name="Bruce D."/>
            <person name="Creasy T."/>
            <person name="Daugherty S.C."/>
            <person name="Davidsen T.M."/>
            <person name="DeBoy R.T."/>
            <person name="Detter J.C."/>
            <person name="Dodson R.J."/>
            <person name="Durkin A.S."/>
            <person name="Ganapathy A."/>
            <person name="Gwinn-Giglio M."/>
            <person name="Han C.S."/>
            <person name="Khouri H."/>
            <person name="Kiss H."/>
            <person name="Kothari S.P."/>
            <person name="Madupu R."/>
            <person name="Nelson K.E."/>
            <person name="Nelson W.C."/>
            <person name="Paulsen I."/>
            <person name="Penn K."/>
            <person name="Ren Q."/>
            <person name="Rosovitz M.J."/>
            <person name="Selengut J.D."/>
            <person name="Shrivastava S."/>
            <person name="Sullivan S.A."/>
            <person name="Tapia R."/>
            <person name="Thompson L.S."/>
            <person name="Watkins K.L."/>
            <person name="Yang Q."/>
            <person name="Yu C."/>
            <person name="Zafar N."/>
            <person name="Zhou L."/>
            <person name="Kuske C.R."/>
        </authorList>
    </citation>
    <scope>NUCLEOTIDE SEQUENCE [LARGE SCALE GENOMIC DNA]</scope>
    <source>
        <strain evidence="1 2">Ellin345</strain>
    </source>
</reference>
<dbReference type="EnsemblBacteria" id="ABF39207">
    <property type="protein sequence ID" value="ABF39207"/>
    <property type="gene ID" value="Acid345_0202"/>
</dbReference>
<keyword evidence="2" id="KW-1185">Reference proteome</keyword>
<dbReference type="HOGENOM" id="CLU_1967646_0_0_0"/>
<dbReference type="AlphaFoldDB" id="Q1IV93"/>
<evidence type="ECO:0000313" key="1">
    <source>
        <dbReference type="EMBL" id="ABF39207.1"/>
    </source>
</evidence>
<evidence type="ECO:0000313" key="2">
    <source>
        <dbReference type="Proteomes" id="UP000002432"/>
    </source>
</evidence>
<proteinExistence type="predicted"/>
<dbReference type="EMBL" id="CP000360">
    <property type="protein sequence ID" value="ABF39207.1"/>
    <property type="molecule type" value="Genomic_DNA"/>
</dbReference>
<protein>
    <submittedName>
        <fullName evidence="1">Uncharacterized protein</fullName>
    </submittedName>
</protein>
<sequence length="127" mass="13873">MLKLSEMHDGYFDGAWNSGYGETHLFLRSNSGFRGTVVLRGVAAANVESFRQGNVIFDIETIPTEQLTSSNISDSYGLASDEESRCEKLLALAKSEGLSILNVNPSYGAQCTFLYRSAEILDGHVTN</sequence>
<dbReference type="OrthoDB" id="7605668at2"/>
<dbReference type="RefSeq" id="WP_011521009.1">
    <property type="nucleotide sequence ID" value="NC_008009.1"/>
</dbReference>
<gene>
    <name evidence="1" type="ordered locus">Acid345_0202</name>
</gene>